<dbReference type="Proteomes" id="UP000281553">
    <property type="component" value="Unassembled WGS sequence"/>
</dbReference>
<name>A0A3P7N5U1_DIBLA</name>
<protein>
    <submittedName>
        <fullName evidence="2">Uncharacterized protein</fullName>
    </submittedName>
</protein>
<feature type="region of interest" description="Disordered" evidence="1">
    <location>
        <begin position="1"/>
        <end position="70"/>
    </location>
</feature>
<evidence type="ECO:0000313" key="3">
    <source>
        <dbReference type="Proteomes" id="UP000281553"/>
    </source>
</evidence>
<reference evidence="2 3" key="1">
    <citation type="submission" date="2018-11" db="EMBL/GenBank/DDBJ databases">
        <authorList>
            <consortium name="Pathogen Informatics"/>
        </authorList>
    </citation>
    <scope>NUCLEOTIDE SEQUENCE [LARGE SCALE GENOMIC DNA]</scope>
</reference>
<dbReference type="AlphaFoldDB" id="A0A3P7N5U1"/>
<accession>A0A3P7N5U1</accession>
<evidence type="ECO:0000256" key="1">
    <source>
        <dbReference type="SAM" id="MobiDB-lite"/>
    </source>
</evidence>
<sequence length="178" mass="19566">MDEKPGHGPSDKDSTLGGIVPSSPVSNIDRDCPEYQNPNAHGLDTKAADPLCPDSKTSSSSSTDLPEQTNQLTDIEQNLRALHRQMKAFSKKHQQLAKKYRQVFVKWCGDRKCNLSDLEAAVTKRLHNYSDAHAKRIRSAKAAAAAGATVGNPASTIHRQTDLIELQFVNPDLDINMF</sequence>
<evidence type="ECO:0000313" key="2">
    <source>
        <dbReference type="EMBL" id="VDN30698.1"/>
    </source>
</evidence>
<proteinExistence type="predicted"/>
<feature type="compositionally biased region" description="Basic and acidic residues" evidence="1">
    <location>
        <begin position="1"/>
        <end position="14"/>
    </location>
</feature>
<dbReference type="EMBL" id="UYRU01080030">
    <property type="protein sequence ID" value="VDN30698.1"/>
    <property type="molecule type" value="Genomic_DNA"/>
</dbReference>
<organism evidence="2 3">
    <name type="scientific">Dibothriocephalus latus</name>
    <name type="common">Fish tapeworm</name>
    <name type="synonym">Diphyllobothrium latum</name>
    <dbReference type="NCBI Taxonomy" id="60516"/>
    <lineage>
        <taxon>Eukaryota</taxon>
        <taxon>Metazoa</taxon>
        <taxon>Spiralia</taxon>
        <taxon>Lophotrochozoa</taxon>
        <taxon>Platyhelminthes</taxon>
        <taxon>Cestoda</taxon>
        <taxon>Eucestoda</taxon>
        <taxon>Diphyllobothriidea</taxon>
        <taxon>Diphyllobothriidae</taxon>
        <taxon>Dibothriocephalus</taxon>
    </lineage>
</organism>
<keyword evidence="3" id="KW-1185">Reference proteome</keyword>
<gene>
    <name evidence="2" type="ORF">DILT_LOCUS15589</name>
</gene>